<keyword evidence="3" id="KW-1185">Reference proteome</keyword>
<sequence length="101" mass="11717">MSIRHRRRSTSSDKSEDDPNIRNLRKKAHNQVESRYRANLNARFKQLEDATKQETVTTGTDIKLVKGLRPGRKALILQKAYGRIVSLQFELQALQRKVETL</sequence>
<feature type="compositionally biased region" description="Basic and acidic residues" evidence="1">
    <location>
        <begin position="10"/>
        <end position="20"/>
    </location>
</feature>
<dbReference type="Proteomes" id="UP000326565">
    <property type="component" value="Unassembled WGS sequence"/>
</dbReference>
<gene>
    <name evidence="2" type="ORF">BDV29DRAFT_151630</name>
</gene>
<dbReference type="EMBL" id="ML732149">
    <property type="protein sequence ID" value="KAB8079713.1"/>
    <property type="molecule type" value="Genomic_DNA"/>
</dbReference>
<dbReference type="SUPFAM" id="SSF47459">
    <property type="entry name" value="HLH, helix-loop-helix DNA-binding domain"/>
    <property type="match status" value="1"/>
</dbReference>
<dbReference type="GO" id="GO:0046983">
    <property type="term" value="F:protein dimerization activity"/>
    <property type="evidence" value="ECO:0007669"/>
    <property type="project" value="InterPro"/>
</dbReference>
<feature type="region of interest" description="Disordered" evidence="1">
    <location>
        <begin position="1"/>
        <end position="31"/>
    </location>
</feature>
<dbReference type="InterPro" id="IPR036638">
    <property type="entry name" value="HLH_DNA-bd_sf"/>
</dbReference>
<evidence type="ECO:0000256" key="1">
    <source>
        <dbReference type="SAM" id="MobiDB-lite"/>
    </source>
</evidence>
<accession>A0A5N5XG40</accession>
<evidence type="ECO:0000313" key="3">
    <source>
        <dbReference type="Proteomes" id="UP000326565"/>
    </source>
</evidence>
<proteinExistence type="predicted"/>
<reference evidence="2 3" key="1">
    <citation type="submission" date="2019-04" db="EMBL/GenBank/DDBJ databases">
        <title>Friends and foes A comparative genomics study of 23 Aspergillus species from section Flavi.</title>
        <authorList>
            <consortium name="DOE Joint Genome Institute"/>
            <person name="Kjaerbolling I."/>
            <person name="Vesth T."/>
            <person name="Frisvad J.C."/>
            <person name="Nybo J.L."/>
            <person name="Theobald S."/>
            <person name="Kildgaard S."/>
            <person name="Isbrandt T."/>
            <person name="Kuo A."/>
            <person name="Sato A."/>
            <person name="Lyhne E.K."/>
            <person name="Kogle M.E."/>
            <person name="Wiebenga A."/>
            <person name="Kun R.S."/>
            <person name="Lubbers R.J."/>
            <person name="Makela M.R."/>
            <person name="Barry K."/>
            <person name="Chovatia M."/>
            <person name="Clum A."/>
            <person name="Daum C."/>
            <person name="Haridas S."/>
            <person name="He G."/>
            <person name="LaButti K."/>
            <person name="Lipzen A."/>
            <person name="Mondo S."/>
            <person name="Riley R."/>
            <person name="Salamov A."/>
            <person name="Simmons B.A."/>
            <person name="Magnuson J.K."/>
            <person name="Henrissat B."/>
            <person name="Mortensen U.H."/>
            <person name="Larsen T.O."/>
            <person name="Devries R.P."/>
            <person name="Grigoriev I.V."/>
            <person name="Machida M."/>
            <person name="Baker S.E."/>
            <person name="Andersen M.R."/>
        </authorList>
    </citation>
    <scope>NUCLEOTIDE SEQUENCE [LARGE SCALE GENOMIC DNA]</scope>
    <source>
        <strain evidence="2 3">CBS 151.66</strain>
    </source>
</reference>
<evidence type="ECO:0000313" key="2">
    <source>
        <dbReference type="EMBL" id="KAB8079713.1"/>
    </source>
</evidence>
<dbReference type="OrthoDB" id="4511011at2759"/>
<dbReference type="Gene3D" id="4.10.280.10">
    <property type="entry name" value="Helix-loop-helix DNA-binding domain"/>
    <property type="match status" value="1"/>
</dbReference>
<dbReference type="AlphaFoldDB" id="A0A5N5XG40"/>
<organism evidence="2 3">
    <name type="scientific">Aspergillus leporis</name>
    <dbReference type="NCBI Taxonomy" id="41062"/>
    <lineage>
        <taxon>Eukaryota</taxon>
        <taxon>Fungi</taxon>
        <taxon>Dikarya</taxon>
        <taxon>Ascomycota</taxon>
        <taxon>Pezizomycotina</taxon>
        <taxon>Eurotiomycetes</taxon>
        <taxon>Eurotiomycetidae</taxon>
        <taxon>Eurotiales</taxon>
        <taxon>Aspergillaceae</taxon>
        <taxon>Aspergillus</taxon>
        <taxon>Aspergillus subgen. Circumdati</taxon>
    </lineage>
</organism>
<protein>
    <submittedName>
        <fullName evidence="2">Uncharacterized protein</fullName>
    </submittedName>
</protein>
<name>A0A5N5XG40_9EURO</name>